<name>A0A922IBE7_DERFA</name>
<reference evidence="1" key="3">
    <citation type="journal article" date="2021" name="World Allergy Organ. J.">
        <title>Chromosome-level assembly of Dermatophagoides farinae genome and transcriptome reveals two novel allergens Der f 37 and Der f 39.</title>
        <authorList>
            <person name="Chen J."/>
            <person name="Cai Z."/>
            <person name="Fan D."/>
            <person name="Hu J."/>
            <person name="Hou Y."/>
            <person name="He Y."/>
            <person name="Zhang Z."/>
            <person name="Zhao Z."/>
            <person name="Gao P."/>
            <person name="Hu W."/>
            <person name="Sun J."/>
            <person name="Li J."/>
            <person name="Ji K."/>
        </authorList>
    </citation>
    <scope>NUCLEOTIDE SEQUENCE</scope>
    <source>
        <strain evidence="1">JKM2019</strain>
    </source>
</reference>
<sequence>MLIWGPMITSSYYPIYSAYYYYPYYSRIPYCYHSPFAPAPIQYVSSNGQYYPVMKRSKNCRIVDAPPGPCYIKPKRRGQC</sequence>
<dbReference type="Proteomes" id="UP000790347">
    <property type="component" value="Unassembled WGS sequence"/>
</dbReference>
<reference evidence="1" key="2">
    <citation type="submission" date="2020-06" db="EMBL/GenBank/DDBJ databases">
        <authorList>
            <person name="Ji K."/>
            <person name="Li J."/>
        </authorList>
    </citation>
    <scope>NUCLEOTIDE SEQUENCE</scope>
    <source>
        <strain evidence="1">JKM2019</strain>
        <tissue evidence="1">Whole body</tissue>
    </source>
</reference>
<evidence type="ECO:0000313" key="1">
    <source>
        <dbReference type="EMBL" id="KAH7641223.1"/>
    </source>
</evidence>
<dbReference type="EMBL" id="SDOV01000004">
    <property type="protein sequence ID" value="KAH7641223.1"/>
    <property type="molecule type" value="Genomic_DNA"/>
</dbReference>
<protein>
    <submittedName>
        <fullName evidence="2">Uncharacterized protein</fullName>
    </submittedName>
</protein>
<comment type="caution">
    <text evidence="2">The sequence shown here is derived from an EMBL/GenBank/DDBJ whole genome shotgun (WGS) entry which is preliminary data.</text>
</comment>
<evidence type="ECO:0000313" key="2">
    <source>
        <dbReference type="EMBL" id="KAH9526965.1"/>
    </source>
</evidence>
<gene>
    <name evidence="2" type="ORF">DERF_001018</name>
    <name evidence="1" type="ORF">HUG17_4267</name>
</gene>
<accession>A0A922IBE7</accession>
<proteinExistence type="predicted"/>
<dbReference type="AlphaFoldDB" id="A0A922IBE7"/>
<organism evidence="2 3">
    <name type="scientific">Dermatophagoides farinae</name>
    <name type="common">American house dust mite</name>
    <dbReference type="NCBI Taxonomy" id="6954"/>
    <lineage>
        <taxon>Eukaryota</taxon>
        <taxon>Metazoa</taxon>
        <taxon>Ecdysozoa</taxon>
        <taxon>Arthropoda</taxon>
        <taxon>Chelicerata</taxon>
        <taxon>Arachnida</taxon>
        <taxon>Acari</taxon>
        <taxon>Acariformes</taxon>
        <taxon>Sarcoptiformes</taxon>
        <taxon>Astigmata</taxon>
        <taxon>Psoroptidia</taxon>
        <taxon>Analgoidea</taxon>
        <taxon>Pyroglyphidae</taxon>
        <taxon>Dermatophagoidinae</taxon>
        <taxon>Dermatophagoides</taxon>
    </lineage>
</organism>
<evidence type="ECO:0000313" key="3">
    <source>
        <dbReference type="Proteomes" id="UP000790347"/>
    </source>
</evidence>
<dbReference type="Proteomes" id="UP000828236">
    <property type="component" value="Unassembled WGS sequence"/>
</dbReference>
<reference evidence="2" key="4">
    <citation type="journal article" date="2022" name="Res Sq">
        <title>Comparative Genomics Reveals Insights into the Divergent Evolution of Astigmatic Mites and Household Pest Adaptations.</title>
        <authorList>
            <person name="Xiong Q."/>
            <person name="Wan A.T.-Y."/>
            <person name="Liu X.-Y."/>
            <person name="Fung C.S.-H."/>
            <person name="Xiao X."/>
            <person name="Malainual N."/>
            <person name="Hou J."/>
            <person name="Wang L."/>
            <person name="Wang M."/>
            <person name="Yang K."/>
            <person name="Cui Y."/>
            <person name="Leung E."/>
            <person name="Nong W."/>
            <person name="Shin S.-K."/>
            <person name="Au S."/>
            <person name="Jeong K.Y."/>
            <person name="Chew F.T."/>
            <person name="Hui J."/>
            <person name="Leung T.F."/>
            <person name="Tungtrongchitr A."/>
            <person name="Zhong N."/>
            <person name="Liu Z."/>
            <person name="Tsui S."/>
        </authorList>
    </citation>
    <scope>NUCLEOTIDE SEQUENCE</scope>
    <source>
        <strain evidence="2">Derf</strain>
        <tissue evidence="2">Whole organism</tissue>
    </source>
</reference>
<keyword evidence="3" id="KW-1185">Reference proteome</keyword>
<reference evidence="2" key="1">
    <citation type="submission" date="2013-05" db="EMBL/GenBank/DDBJ databases">
        <authorList>
            <person name="Yim A.K.Y."/>
            <person name="Chan T.F."/>
            <person name="Ji K.M."/>
            <person name="Liu X.Y."/>
            <person name="Zhou J.W."/>
            <person name="Li R.Q."/>
            <person name="Yang K.Y."/>
            <person name="Li J."/>
            <person name="Li M."/>
            <person name="Law P.T.W."/>
            <person name="Wu Y.L."/>
            <person name="Cai Z.L."/>
            <person name="Qin H."/>
            <person name="Bao Y."/>
            <person name="Leung R.K.K."/>
            <person name="Ng P.K.S."/>
            <person name="Zou J."/>
            <person name="Zhong X.J."/>
            <person name="Ran P.X."/>
            <person name="Zhong N.S."/>
            <person name="Liu Z.G."/>
            <person name="Tsui S.K.W."/>
        </authorList>
    </citation>
    <scope>NUCLEOTIDE SEQUENCE</scope>
    <source>
        <strain evidence="2">Derf</strain>
        <tissue evidence="2">Whole organism</tissue>
    </source>
</reference>
<dbReference type="EMBL" id="ASGP02000001">
    <property type="protein sequence ID" value="KAH9526965.1"/>
    <property type="molecule type" value="Genomic_DNA"/>
</dbReference>